<dbReference type="Proteomes" id="UP000268093">
    <property type="component" value="Unassembled WGS sequence"/>
</dbReference>
<dbReference type="EMBL" id="RBNI01010411">
    <property type="protein sequence ID" value="RUP43738.1"/>
    <property type="molecule type" value="Genomic_DNA"/>
</dbReference>
<proteinExistence type="predicted"/>
<feature type="signal peptide" evidence="1">
    <location>
        <begin position="1"/>
        <end position="21"/>
    </location>
</feature>
<evidence type="ECO:0000256" key="1">
    <source>
        <dbReference type="SAM" id="SignalP"/>
    </source>
</evidence>
<dbReference type="OrthoDB" id="407355at2759"/>
<dbReference type="GO" id="GO:0016810">
    <property type="term" value="F:hydrolase activity, acting on carbon-nitrogen (but not peptide) bonds"/>
    <property type="evidence" value="ECO:0007669"/>
    <property type="project" value="InterPro"/>
</dbReference>
<dbReference type="InterPro" id="IPR002509">
    <property type="entry name" value="NODB_dom"/>
</dbReference>
<evidence type="ECO:0000259" key="2">
    <source>
        <dbReference type="PROSITE" id="PS51677"/>
    </source>
</evidence>
<dbReference type="PROSITE" id="PS51677">
    <property type="entry name" value="NODB"/>
    <property type="match status" value="1"/>
</dbReference>
<reference evidence="3 4" key="1">
    <citation type="journal article" date="2018" name="New Phytol.">
        <title>Phylogenomics of Endogonaceae and evolution of mycorrhizas within Mucoromycota.</title>
        <authorList>
            <person name="Chang Y."/>
            <person name="Desiro A."/>
            <person name="Na H."/>
            <person name="Sandor L."/>
            <person name="Lipzen A."/>
            <person name="Clum A."/>
            <person name="Barry K."/>
            <person name="Grigoriev I.V."/>
            <person name="Martin F.M."/>
            <person name="Stajich J.E."/>
            <person name="Smith M.E."/>
            <person name="Bonito G."/>
            <person name="Spatafora J.W."/>
        </authorList>
    </citation>
    <scope>NUCLEOTIDE SEQUENCE [LARGE SCALE GENOMIC DNA]</scope>
    <source>
        <strain evidence="3 4">GMNB39</strain>
    </source>
</reference>
<dbReference type="Pfam" id="PF01522">
    <property type="entry name" value="Polysacc_deac_1"/>
    <property type="match status" value="1"/>
</dbReference>
<feature type="domain" description="NodB homology" evidence="2">
    <location>
        <begin position="170"/>
        <end position="228"/>
    </location>
</feature>
<dbReference type="SUPFAM" id="SSF88713">
    <property type="entry name" value="Glycoside hydrolase/deacetylase"/>
    <property type="match status" value="1"/>
</dbReference>
<dbReference type="GO" id="GO:0005975">
    <property type="term" value="P:carbohydrate metabolic process"/>
    <property type="evidence" value="ECO:0007669"/>
    <property type="project" value="InterPro"/>
</dbReference>
<name>A0A433CYT9_9FUNG</name>
<feature type="chain" id="PRO_5019361802" description="NodB homology domain-containing protein" evidence="1">
    <location>
        <begin position="22"/>
        <end position="228"/>
    </location>
</feature>
<comment type="caution">
    <text evidence="3">The sequence shown here is derived from an EMBL/GenBank/DDBJ whole genome shotgun (WGS) entry which is preliminary data.</text>
</comment>
<protein>
    <recommendedName>
        <fullName evidence="2">NodB homology domain-containing protein</fullName>
    </recommendedName>
</protein>
<accession>A0A433CYT9</accession>
<dbReference type="Gene3D" id="3.20.20.370">
    <property type="entry name" value="Glycoside hydrolase/deacetylase"/>
    <property type="match status" value="1"/>
</dbReference>
<keyword evidence="1" id="KW-0732">Signal</keyword>
<keyword evidence="4" id="KW-1185">Reference proteome</keyword>
<sequence>MAAKIALKYTLLALAATSAAAGPTTPKASTSKAAASSSAAAPVTTPTAAYPNNYPWKNQYPPLFDKTGAWAVPPIDSTQAKEWIALVNMSAVPNAPVIKWDKNGNPVDPYPAGQNPYCDWSLDGVCTRPGDVVVCPQKGVWGLVSVPGTLPTTICCEKFNTLQEINLHCYVPFQTFDDGPTPFGSQLYDWLGTQNLKATLFYIGLQVAQNPQVAQKGCAALVYITTYL</sequence>
<gene>
    <name evidence="3" type="ORF">BC936DRAFT_136802</name>
</gene>
<dbReference type="InterPro" id="IPR011330">
    <property type="entry name" value="Glyco_hydro/deAcase_b/a-brl"/>
</dbReference>
<evidence type="ECO:0000313" key="3">
    <source>
        <dbReference type="EMBL" id="RUP43738.1"/>
    </source>
</evidence>
<organism evidence="3 4">
    <name type="scientific">Jimgerdemannia flammicorona</name>
    <dbReference type="NCBI Taxonomy" id="994334"/>
    <lineage>
        <taxon>Eukaryota</taxon>
        <taxon>Fungi</taxon>
        <taxon>Fungi incertae sedis</taxon>
        <taxon>Mucoromycota</taxon>
        <taxon>Mucoromycotina</taxon>
        <taxon>Endogonomycetes</taxon>
        <taxon>Endogonales</taxon>
        <taxon>Endogonaceae</taxon>
        <taxon>Jimgerdemannia</taxon>
    </lineage>
</organism>
<evidence type="ECO:0000313" key="4">
    <source>
        <dbReference type="Proteomes" id="UP000268093"/>
    </source>
</evidence>
<dbReference type="AlphaFoldDB" id="A0A433CYT9"/>